<dbReference type="InterPro" id="IPR014729">
    <property type="entry name" value="Rossmann-like_a/b/a_fold"/>
</dbReference>
<evidence type="ECO:0000256" key="6">
    <source>
        <dbReference type="ARBA" id="ARBA00022695"/>
    </source>
</evidence>
<evidence type="ECO:0000256" key="4">
    <source>
        <dbReference type="ARBA" id="ARBA00022642"/>
    </source>
</evidence>
<dbReference type="Gene3D" id="3.40.50.620">
    <property type="entry name" value="HUPs"/>
    <property type="match status" value="1"/>
</dbReference>
<dbReference type="GO" id="GO:0005524">
    <property type="term" value="F:ATP binding"/>
    <property type="evidence" value="ECO:0007669"/>
    <property type="project" value="UniProtKB-KW"/>
</dbReference>
<organism evidence="13 14">
    <name type="scientific">Pseudoalteromonas phenolica</name>
    <dbReference type="NCBI Taxonomy" id="161398"/>
    <lineage>
        <taxon>Bacteria</taxon>
        <taxon>Pseudomonadati</taxon>
        <taxon>Pseudomonadota</taxon>
        <taxon>Gammaproteobacteria</taxon>
        <taxon>Alteromonadales</taxon>
        <taxon>Pseudoalteromonadaceae</taxon>
        <taxon>Pseudoalteromonas</taxon>
    </lineage>
</organism>
<dbReference type="HAMAP" id="MF_00244">
    <property type="entry name" value="NaMN_adenylyltr"/>
    <property type="match status" value="1"/>
</dbReference>
<dbReference type="PANTHER" id="PTHR39321">
    <property type="entry name" value="NICOTINATE-NUCLEOTIDE ADENYLYLTRANSFERASE-RELATED"/>
    <property type="match status" value="1"/>
</dbReference>
<name>A0A0S2K3T4_9GAMM</name>
<dbReference type="KEGG" id="pphe:PP2015_2659"/>
<sequence>MIALFGGTFDPVHLGHLNMAEQCVAELGLSELRFLPCAIPVHKAQPKITDTHRLNMLELATQGNEAFTIDKRELERQGPSYSLLTLQEYRDEQPNSPIIFLMGMDSFNSLTFWYEWQAITQLCHIVVYQRPGEIYVPNPALADYVAQAHVETSELLLTKKAGHCHFLTGPSFDAASSDIRKLINNQKPMEQFLASSVIDYIRTHQLYAE</sequence>
<dbReference type="SUPFAM" id="SSF52374">
    <property type="entry name" value="Nucleotidylyl transferase"/>
    <property type="match status" value="1"/>
</dbReference>
<dbReference type="NCBIfam" id="TIGR00482">
    <property type="entry name" value="nicotinate (nicotinamide) nucleotide adenylyltransferase"/>
    <property type="match status" value="1"/>
</dbReference>
<evidence type="ECO:0000256" key="1">
    <source>
        <dbReference type="ARBA" id="ARBA00002324"/>
    </source>
</evidence>
<feature type="domain" description="Cytidyltransferase-like" evidence="12">
    <location>
        <begin position="4"/>
        <end position="180"/>
    </location>
</feature>
<keyword evidence="4 11" id="KW-0662">Pyridine nucleotide biosynthesis</keyword>
<evidence type="ECO:0000313" key="13">
    <source>
        <dbReference type="EMBL" id="ALO43146.1"/>
    </source>
</evidence>
<keyword evidence="8 11" id="KW-0067">ATP-binding</keyword>
<dbReference type="GO" id="GO:0004515">
    <property type="term" value="F:nicotinate-nucleotide adenylyltransferase activity"/>
    <property type="evidence" value="ECO:0007669"/>
    <property type="project" value="UniProtKB-UniRule"/>
</dbReference>
<dbReference type="GO" id="GO:0009435">
    <property type="term" value="P:NAD+ biosynthetic process"/>
    <property type="evidence" value="ECO:0007669"/>
    <property type="project" value="UniProtKB-UniRule"/>
</dbReference>
<comment type="catalytic activity">
    <reaction evidence="10 11">
        <text>nicotinate beta-D-ribonucleotide + ATP + H(+) = deamido-NAD(+) + diphosphate</text>
        <dbReference type="Rhea" id="RHEA:22860"/>
        <dbReference type="ChEBI" id="CHEBI:15378"/>
        <dbReference type="ChEBI" id="CHEBI:30616"/>
        <dbReference type="ChEBI" id="CHEBI:33019"/>
        <dbReference type="ChEBI" id="CHEBI:57502"/>
        <dbReference type="ChEBI" id="CHEBI:58437"/>
        <dbReference type="EC" id="2.7.7.18"/>
    </reaction>
</comment>
<dbReference type="EMBL" id="CP013187">
    <property type="protein sequence ID" value="ALO43146.1"/>
    <property type="molecule type" value="Genomic_DNA"/>
</dbReference>
<dbReference type="RefSeq" id="WP_058030826.1">
    <property type="nucleotide sequence ID" value="NZ_CP013187.1"/>
</dbReference>
<dbReference type="NCBIfam" id="TIGR00125">
    <property type="entry name" value="cyt_tran_rel"/>
    <property type="match status" value="1"/>
</dbReference>
<gene>
    <name evidence="11" type="primary">nadD</name>
    <name evidence="13" type="ORF">PP2015_2659</name>
</gene>
<keyword evidence="6 11" id="KW-0548">Nucleotidyltransferase</keyword>
<dbReference type="EC" id="2.7.7.18" evidence="11"/>
<dbReference type="Pfam" id="PF01467">
    <property type="entry name" value="CTP_transf_like"/>
    <property type="match status" value="1"/>
</dbReference>
<evidence type="ECO:0000256" key="5">
    <source>
        <dbReference type="ARBA" id="ARBA00022679"/>
    </source>
</evidence>
<keyword evidence="9 11" id="KW-0520">NAD</keyword>
<dbReference type="AlphaFoldDB" id="A0A0S2K3T4"/>
<evidence type="ECO:0000259" key="12">
    <source>
        <dbReference type="Pfam" id="PF01467"/>
    </source>
</evidence>
<evidence type="ECO:0000256" key="3">
    <source>
        <dbReference type="ARBA" id="ARBA00009014"/>
    </source>
</evidence>
<dbReference type="CDD" id="cd02165">
    <property type="entry name" value="NMNAT"/>
    <property type="match status" value="1"/>
</dbReference>
<dbReference type="OrthoDB" id="9803968at2"/>
<dbReference type="PATRIC" id="fig|161398.10.peg.2714"/>
<dbReference type="STRING" id="161398.PP2015_2659"/>
<dbReference type="InterPro" id="IPR005248">
    <property type="entry name" value="NadD/NMNAT"/>
</dbReference>
<evidence type="ECO:0000256" key="8">
    <source>
        <dbReference type="ARBA" id="ARBA00022840"/>
    </source>
</evidence>
<dbReference type="UniPathway" id="UPA00253">
    <property type="reaction ID" value="UER00332"/>
</dbReference>
<evidence type="ECO:0000256" key="9">
    <source>
        <dbReference type="ARBA" id="ARBA00023027"/>
    </source>
</evidence>
<evidence type="ECO:0000256" key="11">
    <source>
        <dbReference type="HAMAP-Rule" id="MF_00244"/>
    </source>
</evidence>
<evidence type="ECO:0000256" key="2">
    <source>
        <dbReference type="ARBA" id="ARBA00005019"/>
    </source>
</evidence>
<evidence type="ECO:0000256" key="7">
    <source>
        <dbReference type="ARBA" id="ARBA00022741"/>
    </source>
</evidence>
<proteinExistence type="inferred from homology"/>
<evidence type="ECO:0000256" key="10">
    <source>
        <dbReference type="ARBA" id="ARBA00048721"/>
    </source>
</evidence>
<comment type="similarity">
    <text evidence="3 11">Belongs to the NadD family.</text>
</comment>
<protein>
    <recommendedName>
        <fullName evidence="11">Probable nicotinate-nucleotide adenylyltransferase</fullName>
        <ecNumber evidence="11">2.7.7.18</ecNumber>
    </recommendedName>
    <alternativeName>
        <fullName evidence="11">Deamido-NAD(+) diphosphorylase</fullName>
    </alternativeName>
    <alternativeName>
        <fullName evidence="11">Deamido-NAD(+) pyrophosphorylase</fullName>
    </alternativeName>
    <alternativeName>
        <fullName evidence="11">Nicotinate mononucleotide adenylyltransferase</fullName>
        <shortName evidence="11">NaMN adenylyltransferase</shortName>
    </alternativeName>
</protein>
<keyword evidence="7 11" id="KW-0547">Nucleotide-binding</keyword>
<evidence type="ECO:0000313" key="14">
    <source>
        <dbReference type="Proteomes" id="UP000061457"/>
    </source>
</evidence>
<comment type="pathway">
    <text evidence="2 11">Cofactor biosynthesis; NAD(+) biosynthesis; deamido-NAD(+) from nicotinate D-ribonucleotide: step 1/1.</text>
</comment>
<dbReference type="PANTHER" id="PTHR39321:SF3">
    <property type="entry name" value="PHOSPHOPANTETHEINE ADENYLYLTRANSFERASE"/>
    <property type="match status" value="1"/>
</dbReference>
<keyword evidence="14" id="KW-1185">Reference proteome</keyword>
<comment type="function">
    <text evidence="1 11">Catalyzes the reversible adenylation of nicotinate mononucleotide (NaMN) to nicotinic acid adenine dinucleotide (NaAD).</text>
</comment>
<reference evidence="13 14" key="1">
    <citation type="submission" date="2015-11" db="EMBL/GenBank/DDBJ databases">
        <authorList>
            <person name="Zhang Y."/>
            <person name="Guo Z."/>
        </authorList>
    </citation>
    <scope>NUCLEOTIDE SEQUENCE [LARGE SCALE GENOMIC DNA]</scope>
    <source>
        <strain evidence="13 14">KCTC 12086</strain>
    </source>
</reference>
<accession>A0A0S2K3T4</accession>
<dbReference type="InterPro" id="IPR004821">
    <property type="entry name" value="Cyt_trans-like"/>
</dbReference>
<dbReference type="NCBIfam" id="NF000839">
    <property type="entry name" value="PRK00071.1-1"/>
    <property type="match status" value="1"/>
</dbReference>
<dbReference type="Proteomes" id="UP000061457">
    <property type="component" value="Chromosome I"/>
</dbReference>
<keyword evidence="5 11" id="KW-0808">Transferase</keyword>